<dbReference type="AlphaFoldDB" id="A0A450UD06"/>
<name>A0A450UD06_9GAMM</name>
<proteinExistence type="predicted"/>
<sequence length="200" mass="22412">MLPAGIDSSPRQSCRRMGTAHGDRLDAFAHPARLGESQRYGVGGNVGVRSAHPNLTRTSRSQNISMMPSSIQALPCHLDRRERSSDLADTPNAKNFCAAKNDEPRIFVRFARDFSSKGLRLMKRGSITPENERFLTAFEMTCFLSSRSEAGDLVTLFGMYLHSKNYGNRGGTWWGNRPRYSACHHSPVFLRSSGVVKRYR</sequence>
<protein>
    <submittedName>
        <fullName evidence="1">Uncharacterized protein</fullName>
    </submittedName>
</protein>
<gene>
    <name evidence="1" type="ORF">BECKLFY1418A_GA0070994_101035</name>
</gene>
<reference evidence="1" key="1">
    <citation type="submission" date="2019-02" db="EMBL/GenBank/DDBJ databases">
        <authorList>
            <person name="Gruber-Vodicka R. H."/>
            <person name="Seah K. B. B."/>
        </authorList>
    </citation>
    <scope>NUCLEOTIDE SEQUENCE</scope>
    <source>
        <strain evidence="1">BECK_M6</strain>
    </source>
</reference>
<organism evidence="1">
    <name type="scientific">Candidatus Kentrum sp. LFY</name>
    <dbReference type="NCBI Taxonomy" id="2126342"/>
    <lineage>
        <taxon>Bacteria</taxon>
        <taxon>Pseudomonadati</taxon>
        <taxon>Pseudomonadota</taxon>
        <taxon>Gammaproteobacteria</taxon>
        <taxon>Candidatus Kentrum</taxon>
    </lineage>
</organism>
<dbReference type="EMBL" id="CAADFH010000010">
    <property type="protein sequence ID" value="VFJ90177.1"/>
    <property type="molecule type" value="Genomic_DNA"/>
</dbReference>
<evidence type="ECO:0000313" key="1">
    <source>
        <dbReference type="EMBL" id="VFJ90177.1"/>
    </source>
</evidence>
<accession>A0A450UD06</accession>